<accession>A0A0P0Z9P1</accession>
<proteinExistence type="predicted"/>
<keyword evidence="1" id="KW-0282">Flagellum</keyword>
<dbReference type="InterPro" id="IPR010845">
    <property type="entry name" value="FlaF"/>
</dbReference>
<evidence type="ECO:0000313" key="1">
    <source>
        <dbReference type="EMBL" id="BAT30845.1"/>
    </source>
</evidence>
<name>A0A0P0Z9P1_9HYPH</name>
<dbReference type="GO" id="GO:0044781">
    <property type="term" value="P:bacterial-type flagellum organization"/>
    <property type="evidence" value="ECO:0007669"/>
    <property type="project" value="InterPro"/>
</dbReference>
<dbReference type="RefSeq" id="WP_007067683.1">
    <property type="nucleotide sequence ID" value="NZ_BBWO01000012.1"/>
</dbReference>
<protein>
    <submittedName>
        <fullName evidence="1">Flagellar protein flaF</fullName>
    </submittedName>
</protein>
<dbReference type="EMBL" id="LC066395">
    <property type="protein sequence ID" value="BAT30845.1"/>
    <property type="molecule type" value="Genomic_DNA"/>
</dbReference>
<organism evidence="1">
    <name type="scientific">Fulvimarina pelagi</name>
    <dbReference type="NCBI Taxonomy" id="217511"/>
    <lineage>
        <taxon>Bacteria</taxon>
        <taxon>Pseudomonadati</taxon>
        <taxon>Pseudomonadota</taxon>
        <taxon>Alphaproteobacteria</taxon>
        <taxon>Hyphomicrobiales</taxon>
        <taxon>Aurantimonadaceae</taxon>
        <taxon>Fulvimarina</taxon>
    </lineage>
</organism>
<keyword evidence="1" id="KW-0966">Cell projection</keyword>
<dbReference type="OrthoDB" id="9808944at2"/>
<dbReference type="Pfam" id="PF07309">
    <property type="entry name" value="FlaF"/>
    <property type="match status" value="1"/>
</dbReference>
<reference evidence="1" key="1">
    <citation type="journal article" date="2015" name="Proc. Natl. Acad. Sci. U.S.A.">
        <title>Bacterial clade with the ribosomal RNA operon on a small plasmid rather than the chromosome.</title>
        <authorList>
            <person name="Anda M."/>
            <person name="Ohtsubo Y."/>
            <person name="Okubo T."/>
            <person name="Sugawara M."/>
            <person name="Nagata Y."/>
            <person name="Tsuda M."/>
            <person name="Minamisawa K."/>
            <person name="Mitsui H."/>
        </authorList>
    </citation>
    <scope>NUCLEOTIDE SEQUENCE</scope>
    <source>
        <strain evidence="1">DSM 15513</strain>
    </source>
</reference>
<sequence>MYQFSYAEVAQDTAVDARERERQAFDHSIALLEKAEKSGPRSRDAIEAIYITRSLWSILVEDLGSADNGLPEELRAELISIGLWIMSEAEAIRVGKSTNFKGIVEITRLIRDGLN</sequence>
<dbReference type="NCBIfam" id="NF009434">
    <property type="entry name" value="PRK12793.1"/>
    <property type="match status" value="1"/>
</dbReference>
<dbReference type="AlphaFoldDB" id="A0A0P0Z9P1"/>
<keyword evidence="1" id="KW-0969">Cilium</keyword>